<reference evidence="14 15" key="1">
    <citation type="journal article" date="2018" name="Mol. Ecol.">
        <title>The obligate alkalophilic soda-lake fungus Sodiomyces alkalinus has shifted to a protein diet.</title>
        <authorList>
            <person name="Grum-Grzhimaylo A.A."/>
            <person name="Falkoski D.L."/>
            <person name="van den Heuvel J."/>
            <person name="Valero-Jimenez C.A."/>
            <person name="Min B."/>
            <person name="Choi I.G."/>
            <person name="Lipzen A."/>
            <person name="Daum C.G."/>
            <person name="Aanen D.K."/>
            <person name="Tsang A."/>
            <person name="Henrissat B."/>
            <person name="Bilanenko E.N."/>
            <person name="de Vries R.P."/>
            <person name="van Kan J.A.L."/>
            <person name="Grigoriev I.V."/>
            <person name="Debets A.J.M."/>
        </authorList>
    </citation>
    <scope>NUCLEOTIDE SEQUENCE [LARGE SCALE GENOMIC DNA]</scope>
    <source>
        <strain evidence="14 15">F11</strain>
    </source>
</reference>
<evidence type="ECO:0000256" key="5">
    <source>
        <dbReference type="ARBA" id="ARBA00022692"/>
    </source>
</evidence>
<sequence length="521" mass="59278">MVVLFVLISGTLCLFVLSLLRPLVEEVRKGNLSTLGKRIQHRFVRRINGLRYLLAGPHIIDHEYSRAGGKPFTIPTPSNDHLMITSTELIKELMSAPHQTLSLHAVAKEMLQPKFTMYGFEWQDQRGVEGTGFVRALRSLLTSHLPQFQPDLDRIIRLALEDELKTTGSDGFARAQLFPMIKRIVTRVNCFVFFGEELSNNGEFTEAALELPQTIIQTAELLRVSPAFLRPLVTAIATRRHRASRILFRYLEPVVKERLAKRCAADQHAAKQDVPADCMQWLIDTSPRKDPWSPSRMIGEIMAIWFSSVHQLAMTATFVVEDLCLHREYMEPLRQEVESFAPEGSVHTARLDVSKLTLLDSFVKESIRCSNADAISCRRKALQTYVFRDGSRVEKDDWVCIPQRAMMRDAQRYSDPDKFDGFRFANANGLLRLGQTTDKVPDKDPSTITTATVEWPIWGLGNTACPGRFYASLVMKLLVTQILTEWECETPDTTQRHMIWRSSIVPREGTVGLFRKRASSQ</sequence>
<feature type="signal peptide" evidence="13">
    <location>
        <begin position="1"/>
        <end position="18"/>
    </location>
</feature>
<keyword evidence="4 12" id="KW-0349">Heme</keyword>
<dbReference type="PANTHER" id="PTHR46206">
    <property type="entry name" value="CYTOCHROME P450"/>
    <property type="match status" value="1"/>
</dbReference>
<evidence type="ECO:0000256" key="12">
    <source>
        <dbReference type="PIRSR" id="PIRSR602403-1"/>
    </source>
</evidence>
<proteinExistence type="inferred from homology"/>
<keyword evidence="8" id="KW-0560">Oxidoreductase</keyword>
<keyword evidence="13" id="KW-0732">Signal</keyword>
<dbReference type="GO" id="GO:0020037">
    <property type="term" value="F:heme binding"/>
    <property type="evidence" value="ECO:0007669"/>
    <property type="project" value="InterPro"/>
</dbReference>
<dbReference type="CDD" id="cd11041">
    <property type="entry name" value="CYP503A1-like"/>
    <property type="match status" value="1"/>
</dbReference>
<evidence type="ECO:0000256" key="1">
    <source>
        <dbReference type="ARBA" id="ARBA00001971"/>
    </source>
</evidence>
<dbReference type="InterPro" id="IPR002403">
    <property type="entry name" value="Cyt_P450_E_grp-IV"/>
</dbReference>
<dbReference type="GO" id="GO:0016020">
    <property type="term" value="C:membrane"/>
    <property type="evidence" value="ECO:0007669"/>
    <property type="project" value="UniProtKB-SubCell"/>
</dbReference>
<evidence type="ECO:0000256" key="3">
    <source>
        <dbReference type="ARBA" id="ARBA00010617"/>
    </source>
</evidence>
<feature type="binding site" description="axial binding residue" evidence="12">
    <location>
        <position position="465"/>
    </location>
    <ligand>
        <name>heme</name>
        <dbReference type="ChEBI" id="CHEBI:30413"/>
    </ligand>
    <ligandPart>
        <name>Fe</name>
        <dbReference type="ChEBI" id="CHEBI:18248"/>
    </ligandPart>
</feature>
<organism evidence="14 15">
    <name type="scientific">Sodiomyces alkalinus (strain CBS 110278 / VKM F-3762 / F11)</name>
    <name type="common">Alkaliphilic filamentous fungus</name>
    <dbReference type="NCBI Taxonomy" id="1314773"/>
    <lineage>
        <taxon>Eukaryota</taxon>
        <taxon>Fungi</taxon>
        <taxon>Dikarya</taxon>
        <taxon>Ascomycota</taxon>
        <taxon>Pezizomycotina</taxon>
        <taxon>Sordariomycetes</taxon>
        <taxon>Hypocreomycetidae</taxon>
        <taxon>Glomerellales</taxon>
        <taxon>Plectosphaerellaceae</taxon>
        <taxon>Sodiomyces</taxon>
    </lineage>
</organism>
<dbReference type="InterPro" id="IPR001128">
    <property type="entry name" value="Cyt_P450"/>
</dbReference>
<evidence type="ECO:0000256" key="6">
    <source>
        <dbReference type="ARBA" id="ARBA00022723"/>
    </source>
</evidence>
<evidence type="ECO:0000256" key="13">
    <source>
        <dbReference type="SAM" id="SignalP"/>
    </source>
</evidence>
<name>A0A3N2Q807_SODAK</name>
<accession>A0A3N2Q807</accession>
<dbReference type="InterPro" id="IPR036396">
    <property type="entry name" value="Cyt_P450_sf"/>
</dbReference>
<comment type="cofactor">
    <cofactor evidence="1 12">
        <name>heme</name>
        <dbReference type="ChEBI" id="CHEBI:30413"/>
    </cofactor>
</comment>
<dbReference type="Proteomes" id="UP000272025">
    <property type="component" value="Unassembled WGS sequence"/>
</dbReference>
<comment type="subcellular location">
    <subcellularLocation>
        <location evidence="2">Membrane</location>
    </subcellularLocation>
</comment>
<keyword evidence="10" id="KW-0503">Monooxygenase</keyword>
<evidence type="ECO:0000256" key="8">
    <source>
        <dbReference type="ARBA" id="ARBA00023002"/>
    </source>
</evidence>
<evidence type="ECO:0000256" key="4">
    <source>
        <dbReference type="ARBA" id="ARBA00022617"/>
    </source>
</evidence>
<dbReference type="GO" id="GO:0004497">
    <property type="term" value="F:monooxygenase activity"/>
    <property type="evidence" value="ECO:0007669"/>
    <property type="project" value="UniProtKB-KW"/>
</dbReference>
<dbReference type="AlphaFoldDB" id="A0A3N2Q807"/>
<dbReference type="OrthoDB" id="1844152at2759"/>
<dbReference type="STRING" id="1314773.A0A3N2Q807"/>
<evidence type="ECO:0000256" key="11">
    <source>
        <dbReference type="ARBA" id="ARBA00023136"/>
    </source>
</evidence>
<dbReference type="GO" id="GO:0016705">
    <property type="term" value="F:oxidoreductase activity, acting on paired donors, with incorporation or reduction of molecular oxygen"/>
    <property type="evidence" value="ECO:0007669"/>
    <property type="project" value="InterPro"/>
</dbReference>
<dbReference type="EMBL" id="ML119051">
    <property type="protein sequence ID" value="ROT42882.1"/>
    <property type="molecule type" value="Genomic_DNA"/>
</dbReference>
<evidence type="ECO:0000256" key="2">
    <source>
        <dbReference type="ARBA" id="ARBA00004370"/>
    </source>
</evidence>
<dbReference type="PANTHER" id="PTHR46206:SF5">
    <property type="entry name" value="P450, PUTATIVE (EUROFUNG)-RELATED"/>
    <property type="match status" value="1"/>
</dbReference>
<keyword evidence="5" id="KW-0812">Transmembrane</keyword>
<comment type="similarity">
    <text evidence="3">Belongs to the cytochrome P450 family.</text>
</comment>
<dbReference type="Gene3D" id="1.10.630.10">
    <property type="entry name" value="Cytochrome P450"/>
    <property type="match status" value="1"/>
</dbReference>
<protein>
    <submittedName>
        <fullName evidence="14">Cytochrome P450</fullName>
    </submittedName>
</protein>
<dbReference type="SUPFAM" id="SSF48264">
    <property type="entry name" value="Cytochrome P450"/>
    <property type="match status" value="1"/>
</dbReference>
<dbReference type="RefSeq" id="XP_028470688.1">
    <property type="nucleotide sequence ID" value="XM_028610324.1"/>
</dbReference>
<evidence type="ECO:0000256" key="9">
    <source>
        <dbReference type="ARBA" id="ARBA00023004"/>
    </source>
</evidence>
<keyword evidence="6 12" id="KW-0479">Metal-binding</keyword>
<evidence type="ECO:0000256" key="7">
    <source>
        <dbReference type="ARBA" id="ARBA00022989"/>
    </source>
</evidence>
<dbReference type="GO" id="GO:0005506">
    <property type="term" value="F:iron ion binding"/>
    <property type="evidence" value="ECO:0007669"/>
    <property type="project" value="InterPro"/>
</dbReference>
<keyword evidence="15" id="KW-1185">Reference proteome</keyword>
<evidence type="ECO:0000256" key="10">
    <source>
        <dbReference type="ARBA" id="ARBA00023033"/>
    </source>
</evidence>
<dbReference type="GeneID" id="39578802"/>
<feature type="chain" id="PRO_5018163805" evidence="13">
    <location>
        <begin position="19"/>
        <end position="521"/>
    </location>
</feature>
<keyword evidence="11" id="KW-0472">Membrane</keyword>
<evidence type="ECO:0000313" key="14">
    <source>
        <dbReference type="EMBL" id="ROT42882.1"/>
    </source>
</evidence>
<gene>
    <name evidence="14" type="ORF">SODALDRAFT_327039</name>
</gene>
<keyword evidence="7" id="KW-1133">Transmembrane helix</keyword>
<keyword evidence="9 12" id="KW-0408">Iron</keyword>
<dbReference type="Pfam" id="PF00067">
    <property type="entry name" value="p450"/>
    <property type="match status" value="1"/>
</dbReference>
<dbReference type="PRINTS" id="PR00465">
    <property type="entry name" value="EP450IV"/>
</dbReference>
<evidence type="ECO:0000313" key="15">
    <source>
        <dbReference type="Proteomes" id="UP000272025"/>
    </source>
</evidence>